<organism evidence="2 3">
    <name type="scientific">Rhizoctonia solani</name>
    <dbReference type="NCBI Taxonomy" id="456999"/>
    <lineage>
        <taxon>Eukaryota</taxon>
        <taxon>Fungi</taxon>
        <taxon>Dikarya</taxon>
        <taxon>Basidiomycota</taxon>
        <taxon>Agaricomycotina</taxon>
        <taxon>Agaricomycetes</taxon>
        <taxon>Cantharellales</taxon>
        <taxon>Ceratobasidiaceae</taxon>
        <taxon>Rhizoctonia</taxon>
    </lineage>
</organism>
<feature type="region of interest" description="Disordered" evidence="1">
    <location>
        <begin position="588"/>
        <end position="667"/>
    </location>
</feature>
<evidence type="ECO:0000256" key="1">
    <source>
        <dbReference type="SAM" id="MobiDB-lite"/>
    </source>
</evidence>
<protein>
    <submittedName>
        <fullName evidence="2">Uncharacterized protein</fullName>
    </submittedName>
</protein>
<feature type="region of interest" description="Disordered" evidence="1">
    <location>
        <begin position="42"/>
        <end position="120"/>
    </location>
</feature>
<comment type="caution">
    <text evidence="2">The sequence shown here is derived from an EMBL/GenBank/DDBJ whole genome shotgun (WGS) entry which is preliminary data.</text>
</comment>
<proteinExistence type="predicted"/>
<feature type="compositionally biased region" description="Polar residues" evidence="1">
    <location>
        <begin position="57"/>
        <end position="67"/>
    </location>
</feature>
<dbReference type="AlphaFoldDB" id="A0A8H3A256"/>
<dbReference type="Proteomes" id="UP000663846">
    <property type="component" value="Unassembled WGS sequence"/>
</dbReference>
<evidence type="ECO:0000313" key="2">
    <source>
        <dbReference type="EMBL" id="CAE6398385.1"/>
    </source>
</evidence>
<sequence>MFSHTPGFDPGRVGLGAHQLDVDYDSTNLQVSRPYVNYVSDSNYGSDSNEGHVATLSHPTKSFSATDRSARLRAPEGSSLFGSYSSPYGPTPETIDIGTTLQGPLPDSPSTSTQAPTNTASVSIPAVDRDNITVERILSGTSPVRQDVLLSRFFHDLALPIESSRRRATWVQPNVASRRVFSFPTPVFDIAPTIELPPSRDTSRISATSLREELNEEFDGELGEDQLISYSVSSSLPMAEAELNHPCLPRILPVTLASPRNAYYSCSVARGVPSLVSSTFGRRPSARPPSSVDISPAFTLAASATNDLPYRTLSPGTSTPVWHFSEASSFTDDNPSVNPTNTTQYHPSISRPSVPRMSQYYIYPEQPGAHHPRAYPPGHESWRFERTGSIKNQTLADGSLSPGYSLHFHRANFGPAPNFTTSHNQSYSPVTFDDDSYDGRSEIELVGNCSEDSMFGPPIYPGPFQSPSSSTNAALRIHTRPFVNVQIPRGARTGILSPTLRLTENDAWVNEPSPPTPSPDSRVSYVRPSLSSVLGAYDSPVLARPENTLPPLGYPEDPYQIVLPSISHILGEVDEDEQDLSQVKSLVDGHEGDNEDESDNEDEYDQYFSSDEDGSVDLEHVEHNHAGWSPGYQSPSFTGSYAPVEFSESNGSAHYKGYVAHSTDDKW</sequence>
<gene>
    <name evidence="2" type="ORF">RDB_LOCUS53121</name>
</gene>
<name>A0A8H3A256_9AGAM</name>
<feature type="compositionally biased region" description="Polar residues" evidence="1">
    <location>
        <begin position="97"/>
        <end position="120"/>
    </location>
</feature>
<feature type="region of interest" description="Disordered" evidence="1">
    <location>
        <begin position="331"/>
        <end position="351"/>
    </location>
</feature>
<feature type="compositionally biased region" description="Acidic residues" evidence="1">
    <location>
        <begin position="593"/>
        <end position="616"/>
    </location>
</feature>
<reference evidence="2" key="1">
    <citation type="submission" date="2021-01" db="EMBL/GenBank/DDBJ databases">
        <authorList>
            <person name="Kaushik A."/>
        </authorList>
    </citation>
    <scope>NUCLEOTIDE SEQUENCE</scope>
    <source>
        <strain evidence="2">AG1-1C</strain>
    </source>
</reference>
<dbReference type="EMBL" id="CAJMWS010000301">
    <property type="protein sequence ID" value="CAE6398385.1"/>
    <property type="molecule type" value="Genomic_DNA"/>
</dbReference>
<evidence type="ECO:0000313" key="3">
    <source>
        <dbReference type="Proteomes" id="UP000663846"/>
    </source>
</evidence>
<accession>A0A8H3A256</accession>